<reference evidence="10 11" key="1">
    <citation type="submission" date="2010-10" db="EMBL/GenBank/DDBJ databases">
        <title>Complete sequence of Frankia sp. EuI1c.</title>
        <authorList>
            <consortium name="US DOE Joint Genome Institute"/>
            <person name="Lucas S."/>
            <person name="Copeland A."/>
            <person name="Lapidus A."/>
            <person name="Cheng J.-F."/>
            <person name="Bruce D."/>
            <person name="Goodwin L."/>
            <person name="Pitluck S."/>
            <person name="Chertkov O."/>
            <person name="Detter J.C."/>
            <person name="Han C."/>
            <person name="Tapia R."/>
            <person name="Land M."/>
            <person name="Hauser L."/>
            <person name="Jeffries C."/>
            <person name="Kyrpides N."/>
            <person name="Ivanova N."/>
            <person name="Mikhailova N."/>
            <person name="Beauchemin N."/>
            <person name="Sen A."/>
            <person name="Sur S.A."/>
            <person name="Gtari M."/>
            <person name="Wall L."/>
            <person name="Tisa L."/>
            <person name="Woyke T."/>
        </authorList>
    </citation>
    <scope>NUCLEOTIDE SEQUENCE [LARGE SCALE GENOMIC DNA]</scope>
    <source>
        <strain evidence="11">DSM 45817 / CECT 9037 / EuI1c</strain>
    </source>
</reference>
<comment type="subcellular location">
    <subcellularLocation>
        <location evidence="1">Cell membrane</location>
        <topology evidence="1">Multi-pass membrane protein</topology>
    </subcellularLocation>
</comment>
<keyword evidence="4 8" id="KW-0812">Transmembrane</keyword>
<feature type="region of interest" description="Disordered" evidence="7">
    <location>
        <begin position="461"/>
        <end position="506"/>
    </location>
</feature>
<evidence type="ECO:0000256" key="7">
    <source>
        <dbReference type="SAM" id="MobiDB-lite"/>
    </source>
</evidence>
<dbReference type="PANTHER" id="PTHR32309">
    <property type="entry name" value="TYROSINE-PROTEIN KINASE"/>
    <property type="match status" value="1"/>
</dbReference>
<evidence type="ECO:0000313" key="10">
    <source>
        <dbReference type="EMBL" id="ADP78713.1"/>
    </source>
</evidence>
<dbReference type="Proteomes" id="UP000002484">
    <property type="component" value="Chromosome"/>
</dbReference>
<dbReference type="AlphaFoldDB" id="E3JCL7"/>
<feature type="domain" description="Polysaccharide chain length determinant N-terminal" evidence="9">
    <location>
        <begin position="18"/>
        <end position="87"/>
    </location>
</feature>
<dbReference type="OrthoDB" id="3204325at2"/>
<proteinExistence type="inferred from homology"/>
<sequence length="506" mass="52808">MSSAGSQSSDGRNAPALSLLRVLGRRWFHIVIAMVVCGVLGLAVSLISTPTYQASARVFLTLDPNSDHTRTLETQAELATSTQAISDLATRLRVSESYIAAHLTATPAAAADYFTITGTSNNQKKADELVIAARDEYQALLVTYSGGGQARIDDLTAKQEALQKEANGPKDPSGAIADAANRLLDQITTAEVAQATATSMIGLAEPPSEAGKIAPKPFTNLLIAMLVGLFLAVAFVWIRYLRRPTVLDGRAAADALGAPLIVGGSGPAAPSIDTIVSAMAAVLSPTVKVVSLTAAAQGDLTSDTVAGIAASWSDDQGVVLVLDASPSSDVRAVLERLPPATSGALPRWAHEATCMARSSGGGRGHVLYNRVSPSRASRPGGLAPILADRARDVDLVLLLTPPLTDLPMTAASALQADAVVVVTSAFTRTDELAAVARDWPALSDRIVGVIHGDRGGFRPSTIAAESRAANRSSPSGSADRGRDRDRDYDRGDAEVDSTDRFARPRY</sequence>
<name>E3JCL7_PSEI1</name>
<evidence type="ECO:0000256" key="5">
    <source>
        <dbReference type="ARBA" id="ARBA00022989"/>
    </source>
</evidence>
<dbReference type="GO" id="GO:0005886">
    <property type="term" value="C:plasma membrane"/>
    <property type="evidence" value="ECO:0007669"/>
    <property type="project" value="UniProtKB-SubCell"/>
</dbReference>
<organism evidence="10 11">
    <name type="scientific">Pseudofrankia inefficax (strain DSM 45817 / CECT 9037 / DDB 130130 / EuI1c)</name>
    <name type="common">Frankia inefficax</name>
    <dbReference type="NCBI Taxonomy" id="298654"/>
    <lineage>
        <taxon>Bacteria</taxon>
        <taxon>Bacillati</taxon>
        <taxon>Actinomycetota</taxon>
        <taxon>Actinomycetes</taxon>
        <taxon>Frankiales</taxon>
        <taxon>Frankiaceae</taxon>
        <taxon>Pseudofrankia</taxon>
    </lineage>
</organism>
<dbReference type="eggNOG" id="COG3206">
    <property type="taxonomic scope" value="Bacteria"/>
</dbReference>
<keyword evidence="5 8" id="KW-1133">Transmembrane helix</keyword>
<feature type="transmembrane region" description="Helical" evidence="8">
    <location>
        <begin position="27"/>
        <end position="47"/>
    </location>
</feature>
<evidence type="ECO:0000256" key="3">
    <source>
        <dbReference type="ARBA" id="ARBA00022475"/>
    </source>
</evidence>
<gene>
    <name evidence="10" type="ordered locus">FraEuI1c_0635</name>
</gene>
<keyword evidence="3" id="KW-1003">Cell membrane</keyword>
<evidence type="ECO:0000256" key="6">
    <source>
        <dbReference type="ARBA" id="ARBA00023136"/>
    </source>
</evidence>
<dbReference type="RefSeq" id="WP_013421835.1">
    <property type="nucleotide sequence ID" value="NC_014666.1"/>
</dbReference>
<dbReference type="InterPro" id="IPR050445">
    <property type="entry name" value="Bact_polysacc_biosynth/exp"/>
</dbReference>
<evidence type="ECO:0000259" key="9">
    <source>
        <dbReference type="Pfam" id="PF02706"/>
    </source>
</evidence>
<dbReference type="HOGENOM" id="CLU_519486_0_0_11"/>
<dbReference type="InterPro" id="IPR027417">
    <property type="entry name" value="P-loop_NTPase"/>
</dbReference>
<keyword evidence="6 8" id="KW-0472">Membrane</keyword>
<dbReference type="InParanoid" id="E3JCL7"/>
<evidence type="ECO:0000256" key="8">
    <source>
        <dbReference type="SAM" id="Phobius"/>
    </source>
</evidence>
<dbReference type="EMBL" id="CP002299">
    <property type="protein sequence ID" value="ADP78713.1"/>
    <property type="molecule type" value="Genomic_DNA"/>
</dbReference>
<dbReference type="KEGG" id="fri:FraEuI1c_0635"/>
<dbReference type="Pfam" id="PF02706">
    <property type="entry name" value="Wzz"/>
    <property type="match status" value="1"/>
</dbReference>
<dbReference type="InterPro" id="IPR003856">
    <property type="entry name" value="LPS_length_determ_N"/>
</dbReference>
<dbReference type="STRING" id="298654.FraEuI1c_0635"/>
<accession>E3JCL7</accession>
<comment type="similarity">
    <text evidence="2">Belongs to the CpsC/CapA family.</text>
</comment>
<evidence type="ECO:0000256" key="1">
    <source>
        <dbReference type="ARBA" id="ARBA00004651"/>
    </source>
</evidence>
<evidence type="ECO:0000313" key="11">
    <source>
        <dbReference type="Proteomes" id="UP000002484"/>
    </source>
</evidence>
<keyword evidence="11" id="KW-1185">Reference proteome</keyword>
<evidence type="ECO:0000256" key="4">
    <source>
        <dbReference type="ARBA" id="ARBA00022692"/>
    </source>
</evidence>
<evidence type="ECO:0000256" key="2">
    <source>
        <dbReference type="ARBA" id="ARBA00006683"/>
    </source>
</evidence>
<protein>
    <submittedName>
        <fullName evidence="10">Lipopolysaccharide biosynthesis protein</fullName>
    </submittedName>
</protein>
<feature type="transmembrane region" description="Helical" evidence="8">
    <location>
        <begin position="221"/>
        <end position="240"/>
    </location>
</feature>
<dbReference type="PANTHER" id="PTHR32309:SF31">
    <property type="entry name" value="CAPSULAR EXOPOLYSACCHARIDE FAMILY"/>
    <property type="match status" value="1"/>
</dbReference>
<dbReference type="Gene3D" id="3.40.50.300">
    <property type="entry name" value="P-loop containing nucleotide triphosphate hydrolases"/>
    <property type="match status" value="1"/>
</dbReference>
<feature type="compositionally biased region" description="Basic and acidic residues" evidence="7">
    <location>
        <begin position="479"/>
        <end position="506"/>
    </location>
</feature>